<proteinExistence type="predicted"/>
<evidence type="ECO:0000313" key="2">
    <source>
        <dbReference type="Proteomes" id="UP000295741"/>
    </source>
</evidence>
<dbReference type="PROSITE" id="PS51257">
    <property type="entry name" value="PROKAR_LIPOPROTEIN"/>
    <property type="match status" value="1"/>
</dbReference>
<sequence>MQTRKLAYIIYTLLIGVIFISCKKQTTIEDQSADKNKILSFIQSSTNLNSSIPVEEISIALSETNLQFETTENSREKLAVAKLKRPLSIINEKSDNSLYLIAFYEPGETIRKVKFVSYDNLGLRNFTDLPKNTLNNVINIGTNDIDGLFKFYSVEGKFQFQLNFTGGRLGAVGNVTHYPKNTRMGGAGIVSQTSSSLKQKGNWMYECSDVYLVTSYYDASGNYLYQTREFLYRQGNCSGPGEVQVPQPDEGGGGGFPEEYEYARLKITQWSVGNLPNFLPTGSDGAVTSWENIRGKKVSTDPQGGHFTSIVHNSDECRCGSIVWFATSTSGTASAQTATATVKGGASWAGNYYTLENSAVWSFSQIFP</sequence>
<dbReference type="EMBL" id="SNWP01000011">
    <property type="protein sequence ID" value="TDO26787.1"/>
    <property type="molecule type" value="Genomic_DNA"/>
</dbReference>
<accession>A0A4R6IWM9</accession>
<dbReference type="Proteomes" id="UP000295741">
    <property type="component" value="Unassembled WGS sequence"/>
</dbReference>
<name>A0A4R6IWM9_9BACT</name>
<gene>
    <name evidence="1" type="ORF">BC659_2099</name>
</gene>
<evidence type="ECO:0008006" key="3">
    <source>
        <dbReference type="Google" id="ProtNLM"/>
    </source>
</evidence>
<evidence type="ECO:0000313" key="1">
    <source>
        <dbReference type="EMBL" id="TDO26787.1"/>
    </source>
</evidence>
<dbReference type="RefSeq" id="WP_133474667.1">
    <property type="nucleotide sequence ID" value="NZ_SNWP01000011.1"/>
</dbReference>
<comment type="caution">
    <text evidence="1">The sequence shown here is derived from an EMBL/GenBank/DDBJ whole genome shotgun (WGS) entry which is preliminary data.</text>
</comment>
<protein>
    <recommendedName>
        <fullName evidence="3">Lipoprotein</fullName>
    </recommendedName>
</protein>
<dbReference type="AlphaFoldDB" id="A0A4R6IWM9"/>
<reference evidence="1 2" key="1">
    <citation type="submission" date="2019-03" db="EMBL/GenBank/DDBJ databases">
        <title>Genomic Encyclopedia of Archaeal and Bacterial Type Strains, Phase II (KMG-II): from individual species to whole genera.</title>
        <authorList>
            <person name="Goeker M."/>
        </authorList>
    </citation>
    <scope>NUCLEOTIDE SEQUENCE [LARGE SCALE GENOMIC DNA]</scope>
    <source>
        <strain evidence="1 2">DSM 28323</strain>
    </source>
</reference>
<organism evidence="1 2">
    <name type="scientific">Sediminibacterium goheungense</name>
    <dbReference type="NCBI Taxonomy" id="1086393"/>
    <lineage>
        <taxon>Bacteria</taxon>
        <taxon>Pseudomonadati</taxon>
        <taxon>Bacteroidota</taxon>
        <taxon>Chitinophagia</taxon>
        <taxon>Chitinophagales</taxon>
        <taxon>Chitinophagaceae</taxon>
        <taxon>Sediminibacterium</taxon>
    </lineage>
</organism>
<keyword evidence="2" id="KW-1185">Reference proteome</keyword>